<accession>A0AAD7XCH1</accession>
<organism evidence="1 2">
    <name type="scientific">Trametes cubensis</name>
    <dbReference type="NCBI Taxonomy" id="1111947"/>
    <lineage>
        <taxon>Eukaryota</taxon>
        <taxon>Fungi</taxon>
        <taxon>Dikarya</taxon>
        <taxon>Basidiomycota</taxon>
        <taxon>Agaricomycotina</taxon>
        <taxon>Agaricomycetes</taxon>
        <taxon>Polyporales</taxon>
        <taxon>Polyporaceae</taxon>
        <taxon>Trametes</taxon>
    </lineage>
</organism>
<dbReference type="Proteomes" id="UP001215151">
    <property type="component" value="Unassembled WGS sequence"/>
</dbReference>
<name>A0AAD7XCH1_9APHY</name>
<comment type="caution">
    <text evidence="1">The sequence shown here is derived from an EMBL/GenBank/DDBJ whole genome shotgun (WGS) entry which is preliminary data.</text>
</comment>
<evidence type="ECO:0000313" key="1">
    <source>
        <dbReference type="EMBL" id="KAJ8486949.1"/>
    </source>
</evidence>
<keyword evidence="2" id="KW-1185">Reference proteome</keyword>
<dbReference type="AlphaFoldDB" id="A0AAD7XCH1"/>
<proteinExistence type="predicted"/>
<evidence type="ECO:0000313" key="2">
    <source>
        <dbReference type="Proteomes" id="UP001215151"/>
    </source>
</evidence>
<dbReference type="EMBL" id="JAPEVG010000088">
    <property type="protein sequence ID" value="KAJ8486949.1"/>
    <property type="molecule type" value="Genomic_DNA"/>
</dbReference>
<sequence length="109" mass="12196">MTPHTKTAAGVRSSANMRRFIITKVKQHLDDKLEDVSQGHPRAEIGNTGVPWAIEAAHAATTGPFSFHTERNWYRNCKQRGVNLDECLIASNLRTQNPYGTRGTIPKRP</sequence>
<protein>
    <submittedName>
        <fullName evidence="1">Uncharacterized protein</fullName>
    </submittedName>
</protein>
<gene>
    <name evidence="1" type="ORF">ONZ51_g4509</name>
</gene>
<reference evidence="1" key="1">
    <citation type="submission" date="2022-11" db="EMBL/GenBank/DDBJ databases">
        <title>Genome Sequence of Cubamyces cubensis.</title>
        <authorList>
            <person name="Buettner E."/>
        </authorList>
    </citation>
    <scope>NUCLEOTIDE SEQUENCE</scope>
    <source>
        <strain evidence="1">MPL-01</strain>
    </source>
</reference>